<organism evidence="9 10">
    <name type="scientific">Novosphingobium kunmingense</name>
    <dbReference type="NCBI Taxonomy" id="1211806"/>
    <lineage>
        <taxon>Bacteria</taxon>
        <taxon>Pseudomonadati</taxon>
        <taxon>Pseudomonadota</taxon>
        <taxon>Alphaproteobacteria</taxon>
        <taxon>Sphingomonadales</taxon>
        <taxon>Sphingomonadaceae</taxon>
        <taxon>Novosphingobium</taxon>
    </lineage>
</organism>
<keyword evidence="2" id="KW-1003">Cell membrane</keyword>
<dbReference type="Proteomes" id="UP000232587">
    <property type="component" value="Unassembled WGS sequence"/>
</dbReference>
<evidence type="ECO:0000256" key="1">
    <source>
        <dbReference type="ARBA" id="ARBA00004651"/>
    </source>
</evidence>
<accession>A0A2N0H6Q9</accession>
<dbReference type="GO" id="GO:0005886">
    <property type="term" value="C:plasma membrane"/>
    <property type="evidence" value="ECO:0007669"/>
    <property type="project" value="UniProtKB-SubCell"/>
</dbReference>
<evidence type="ECO:0000256" key="2">
    <source>
        <dbReference type="ARBA" id="ARBA00022475"/>
    </source>
</evidence>
<feature type="transmembrane region" description="Helical" evidence="8">
    <location>
        <begin position="100"/>
        <end position="127"/>
    </location>
</feature>
<keyword evidence="4 8" id="KW-0812">Transmembrane</keyword>
<feature type="transmembrane region" description="Helical" evidence="8">
    <location>
        <begin position="203"/>
        <end position="224"/>
    </location>
</feature>
<reference evidence="9 10" key="1">
    <citation type="submission" date="2017-11" db="EMBL/GenBank/DDBJ databases">
        <title>Genomic Encyclopedia of Type Strains, Phase III (KMG-III): the genomes of soil and plant-associated and newly described type strains.</title>
        <authorList>
            <person name="Whitman W."/>
        </authorList>
    </citation>
    <scope>NUCLEOTIDE SEQUENCE [LARGE SCALE GENOMIC DNA]</scope>
    <source>
        <strain evidence="9 10">CGMCC 1.12274</strain>
    </source>
</reference>
<proteinExistence type="inferred from homology"/>
<name>A0A2N0H6Q9_9SPHN</name>
<dbReference type="EMBL" id="PHUF01000004">
    <property type="protein sequence ID" value="PKB14570.1"/>
    <property type="molecule type" value="Genomic_DNA"/>
</dbReference>
<feature type="transmembrane region" description="Helical" evidence="8">
    <location>
        <begin position="174"/>
        <end position="197"/>
    </location>
</feature>
<keyword evidence="10" id="KW-1185">Reference proteome</keyword>
<keyword evidence="3" id="KW-0808">Transferase</keyword>
<protein>
    <submittedName>
        <fullName evidence="9">Uncharacterized protein DUF2029</fullName>
    </submittedName>
</protein>
<evidence type="ECO:0000256" key="4">
    <source>
        <dbReference type="ARBA" id="ARBA00022692"/>
    </source>
</evidence>
<evidence type="ECO:0000256" key="5">
    <source>
        <dbReference type="ARBA" id="ARBA00022989"/>
    </source>
</evidence>
<comment type="caution">
    <text evidence="9">The sequence shown here is derived from an EMBL/GenBank/DDBJ whole genome shotgun (WGS) entry which is preliminary data.</text>
</comment>
<comment type="subcellular location">
    <subcellularLocation>
        <location evidence="1">Cell membrane</location>
        <topology evidence="1">Multi-pass membrane protein</topology>
    </subcellularLocation>
</comment>
<evidence type="ECO:0000256" key="3">
    <source>
        <dbReference type="ARBA" id="ARBA00022679"/>
    </source>
</evidence>
<evidence type="ECO:0000313" key="9">
    <source>
        <dbReference type="EMBL" id="PKB14570.1"/>
    </source>
</evidence>
<evidence type="ECO:0000256" key="8">
    <source>
        <dbReference type="SAM" id="Phobius"/>
    </source>
</evidence>
<dbReference type="Pfam" id="PF09594">
    <property type="entry name" value="GT87"/>
    <property type="match status" value="1"/>
</dbReference>
<dbReference type="AlphaFoldDB" id="A0A2N0H6Q9"/>
<evidence type="ECO:0000256" key="6">
    <source>
        <dbReference type="ARBA" id="ARBA00023136"/>
    </source>
</evidence>
<comment type="similarity">
    <text evidence="7">Belongs to the glycosyltransferase 87 family.</text>
</comment>
<feature type="transmembrane region" description="Helical" evidence="8">
    <location>
        <begin position="358"/>
        <end position="376"/>
    </location>
</feature>
<keyword evidence="6 8" id="KW-0472">Membrane</keyword>
<dbReference type="RefSeq" id="WP_100867392.1">
    <property type="nucleotide sequence ID" value="NZ_PHUF01000004.1"/>
</dbReference>
<feature type="transmembrane region" description="Helical" evidence="8">
    <location>
        <begin position="22"/>
        <end position="42"/>
    </location>
</feature>
<feature type="transmembrane region" description="Helical" evidence="8">
    <location>
        <begin position="295"/>
        <end position="314"/>
    </location>
</feature>
<gene>
    <name evidence="9" type="ORF">B0I00_2166</name>
</gene>
<dbReference type="GO" id="GO:0016758">
    <property type="term" value="F:hexosyltransferase activity"/>
    <property type="evidence" value="ECO:0007669"/>
    <property type="project" value="InterPro"/>
</dbReference>
<evidence type="ECO:0000256" key="7">
    <source>
        <dbReference type="ARBA" id="ARBA00024033"/>
    </source>
</evidence>
<dbReference type="InterPro" id="IPR018584">
    <property type="entry name" value="GT87"/>
</dbReference>
<keyword evidence="5 8" id="KW-1133">Transmembrane helix</keyword>
<sequence>MAWGQAGASSFLTLRWIDRRRVNGYSAVLLFVSFAAVGFALIEALGPDGSDFLAFWSAGKLVLAGDPAAAYDLAATGAIQAGVGRSDVFAFVNPPPLLLVIWPLGALSFPLAWLVWVAATYALWLWATRPLAPRLTMPLAAYPGALLAATHAQTGFVTSALQACFARLLDRRPVAAGLCLGALIVKPHLAVLFPFALAADRRWTAFLAAGAGVVLWLALAWALLGTETMLAYRQSWQVSRVLMGEDDAAFFLRQATVYAQFRAWGLPSAAVVAQAAAAQAAIALTWRGWAGKAGLSAKLALLFALTPLATPYMFNYDLPFLAVPSLWLVAQSVAAPRGRFERAELLALYLAPALARTFALPLQVNLTPLVCAWLAWRVWQRMAQESVENAADGAVLRLS</sequence>
<evidence type="ECO:0000313" key="10">
    <source>
        <dbReference type="Proteomes" id="UP000232587"/>
    </source>
</evidence>